<comment type="caution">
    <text evidence="4">The sequence shown here is derived from an EMBL/GenBank/DDBJ whole genome shotgun (WGS) entry which is preliminary data.</text>
</comment>
<dbReference type="InterPro" id="IPR051257">
    <property type="entry name" value="Diverse_CBS-Domain"/>
</dbReference>
<dbReference type="EMBL" id="LLXZ01000159">
    <property type="protein sequence ID" value="KRR02264.1"/>
    <property type="molecule type" value="Genomic_DNA"/>
</dbReference>
<feature type="domain" description="CBS" evidence="3">
    <location>
        <begin position="13"/>
        <end position="68"/>
    </location>
</feature>
<dbReference type="Pfam" id="PF00571">
    <property type="entry name" value="CBS"/>
    <property type="match status" value="2"/>
</dbReference>
<dbReference type="SUPFAM" id="SSF54631">
    <property type="entry name" value="CBS-domain pair"/>
    <property type="match status" value="1"/>
</dbReference>
<dbReference type="Gene3D" id="3.10.580.10">
    <property type="entry name" value="CBS-domain"/>
    <property type="match status" value="1"/>
</dbReference>
<dbReference type="PROSITE" id="PS51371">
    <property type="entry name" value="CBS"/>
    <property type="match status" value="2"/>
</dbReference>
<evidence type="ECO:0000313" key="4">
    <source>
        <dbReference type="EMBL" id="KRR02264.1"/>
    </source>
</evidence>
<feature type="domain" description="CBS" evidence="3">
    <location>
        <begin position="85"/>
        <end position="141"/>
    </location>
</feature>
<dbReference type="AlphaFoldDB" id="A0A0R3L2X2"/>
<sequence>MYSFLEQIVADHMIRTPKVVTHDLTLRELCDLFERDDFNAYPVEEHSQVIGVVSKFDVMASFVFTRARIMPRHDDLMKLTAMDVMTPEFIYVGTETKLTRVLELIVNHRIRSMPVIEREQLAGMIARSDVLRALQRCSHGT</sequence>
<dbReference type="InterPro" id="IPR000644">
    <property type="entry name" value="CBS_dom"/>
</dbReference>
<dbReference type="STRING" id="280332.CQ12_18785"/>
<reference evidence="4 5" key="1">
    <citation type="submission" date="2014-03" db="EMBL/GenBank/DDBJ databases">
        <title>Bradyrhizobium valentinum sp. nov., isolated from effective nodules of Lupinus mariae-josephae, a lupine endemic of basic-lime soils in Eastern Spain.</title>
        <authorList>
            <person name="Duran D."/>
            <person name="Rey L."/>
            <person name="Navarro A."/>
            <person name="Busquets A."/>
            <person name="Imperial J."/>
            <person name="Ruiz-Argueso T."/>
        </authorList>
    </citation>
    <scope>NUCLEOTIDE SEQUENCE [LARGE SCALE GENOMIC DNA]</scope>
    <source>
        <strain evidence="4 5">PAC68</strain>
    </source>
</reference>
<organism evidence="4 5">
    <name type="scientific">Bradyrhizobium jicamae</name>
    <dbReference type="NCBI Taxonomy" id="280332"/>
    <lineage>
        <taxon>Bacteria</taxon>
        <taxon>Pseudomonadati</taxon>
        <taxon>Pseudomonadota</taxon>
        <taxon>Alphaproteobacteria</taxon>
        <taxon>Hyphomicrobiales</taxon>
        <taxon>Nitrobacteraceae</taxon>
        <taxon>Bradyrhizobium</taxon>
    </lineage>
</organism>
<dbReference type="PANTHER" id="PTHR43080:SF29">
    <property type="entry name" value="OS02G0818000 PROTEIN"/>
    <property type="match status" value="1"/>
</dbReference>
<evidence type="ECO:0000256" key="1">
    <source>
        <dbReference type="ARBA" id="ARBA00023122"/>
    </source>
</evidence>
<dbReference type="PANTHER" id="PTHR43080">
    <property type="entry name" value="CBS DOMAIN-CONTAINING PROTEIN CBSX3, MITOCHONDRIAL"/>
    <property type="match status" value="1"/>
</dbReference>
<keyword evidence="5" id="KW-1185">Reference proteome</keyword>
<dbReference type="Proteomes" id="UP000050863">
    <property type="component" value="Unassembled WGS sequence"/>
</dbReference>
<evidence type="ECO:0000259" key="3">
    <source>
        <dbReference type="PROSITE" id="PS51371"/>
    </source>
</evidence>
<accession>A0A0R3L2X2</accession>
<evidence type="ECO:0000256" key="2">
    <source>
        <dbReference type="PROSITE-ProRule" id="PRU00703"/>
    </source>
</evidence>
<name>A0A0R3L2X2_9BRAD</name>
<gene>
    <name evidence="4" type="ORF">CQ12_18785</name>
</gene>
<evidence type="ECO:0000313" key="5">
    <source>
        <dbReference type="Proteomes" id="UP000050863"/>
    </source>
</evidence>
<dbReference type="SMART" id="SM00116">
    <property type="entry name" value="CBS"/>
    <property type="match status" value="2"/>
</dbReference>
<dbReference type="CDD" id="cd02205">
    <property type="entry name" value="CBS_pair_SF"/>
    <property type="match status" value="1"/>
</dbReference>
<dbReference type="InterPro" id="IPR046342">
    <property type="entry name" value="CBS_dom_sf"/>
</dbReference>
<dbReference type="RefSeq" id="WP_057838192.1">
    <property type="nucleotide sequence ID" value="NZ_LLXZ01000159.1"/>
</dbReference>
<proteinExistence type="predicted"/>
<keyword evidence="1 2" id="KW-0129">CBS domain</keyword>
<protein>
    <submittedName>
        <fullName evidence="4">Transcriptional regulator</fullName>
    </submittedName>
</protein>